<dbReference type="STRING" id="441959.B8M780"/>
<reference evidence="3" key="1">
    <citation type="journal article" date="2015" name="Genome Announc.">
        <title>Genome sequence of the AIDS-associated pathogen Penicillium marneffei (ATCC18224) and its near taxonomic relative Talaromyces stipitatus (ATCC10500).</title>
        <authorList>
            <person name="Nierman W.C."/>
            <person name="Fedorova-Abrams N.D."/>
            <person name="Andrianopoulos A."/>
        </authorList>
    </citation>
    <scope>NUCLEOTIDE SEQUENCE [LARGE SCALE GENOMIC DNA]</scope>
    <source>
        <strain evidence="3">ATCC 10500 / CBS 375.48 / QM 6759 / NRRL 1006</strain>
    </source>
</reference>
<evidence type="ECO:0000313" key="3">
    <source>
        <dbReference type="Proteomes" id="UP000001745"/>
    </source>
</evidence>
<gene>
    <name evidence="2" type="ORF">TSTA_035270</name>
</gene>
<dbReference type="AlphaFoldDB" id="B8M780"/>
<feature type="compositionally biased region" description="Basic and acidic residues" evidence="1">
    <location>
        <begin position="127"/>
        <end position="145"/>
    </location>
</feature>
<organism evidence="2 3">
    <name type="scientific">Talaromyces stipitatus (strain ATCC 10500 / CBS 375.48 / QM 6759 / NRRL 1006)</name>
    <name type="common">Penicillium stipitatum</name>
    <dbReference type="NCBI Taxonomy" id="441959"/>
    <lineage>
        <taxon>Eukaryota</taxon>
        <taxon>Fungi</taxon>
        <taxon>Dikarya</taxon>
        <taxon>Ascomycota</taxon>
        <taxon>Pezizomycotina</taxon>
        <taxon>Eurotiomycetes</taxon>
        <taxon>Eurotiomycetidae</taxon>
        <taxon>Eurotiales</taxon>
        <taxon>Trichocomaceae</taxon>
        <taxon>Talaromyces</taxon>
        <taxon>Talaromyces sect. Talaromyces</taxon>
    </lineage>
</organism>
<dbReference type="VEuPathDB" id="FungiDB:TSTA_035270"/>
<feature type="compositionally biased region" description="Polar residues" evidence="1">
    <location>
        <begin position="146"/>
        <end position="155"/>
    </location>
</feature>
<dbReference type="GeneID" id="8107477"/>
<feature type="region of interest" description="Disordered" evidence="1">
    <location>
        <begin position="230"/>
        <end position="268"/>
    </location>
</feature>
<dbReference type="OrthoDB" id="5391950at2759"/>
<dbReference type="EMBL" id="EQ962654">
    <property type="protein sequence ID" value="EED20300.1"/>
    <property type="molecule type" value="Genomic_DNA"/>
</dbReference>
<feature type="compositionally biased region" description="Basic and acidic residues" evidence="1">
    <location>
        <begin position="230"/>
        <end position="251"/>
    </location>
</feature>
<dbReference type="eggNOG" id="ENOG502SEIX">
    <property type="taxonomic scope" value="Eukaryota"/>
</dbReference>
<feature type="region of interest" description="Disordered" evidence="1">
    <location>
        <begin position="1"/>
        <end position="48"/>
    </location>
</feature>
<accession>B8M780</accession>
<dbReference type="Proteomes" id="UP000001745">
    <property type="component" value="Unassembled WGS sequence"/>
</dbReference>
<name>B8M780_TALSN</name>
<feature type="compositionally biased region" description="Polar residues" evidence="1">
    <location>
        <begin position="109"/>
        <end position="123"/>
    </location>
</feature>
<feature type="region of interest" description="Disordered" evidence="1">
    <location>
        <begin position="101"/>
        <end position="209"/>
    </location>
</feature>
<protein>
    <submittedName>
        <fullName evidence="2">Uncharacterized protein</fullName>
    </submittedName>
</protein>
<dbReference type="RefSeq" id="XP_002480734.1">
    <property type="nucleotide sequence ID" value="XM_002480689.1"/>
</dbReference>
<dbReference type="InParanoid" id="B8M780"/>
<dbReference type="OMA" id="ISKWERY"/>
<dbReference type="PhylomeDB" id="B8M780"/>
<proteinExistence type="predicted"/>
<dbReference type="HOGENOM" id="CLU_042177_1_0_1"/>
<sequence>MFGNPSDPATNMVPTATLYRSPKRKRDAVEEVEDASPPPSPTSTLSVASYPELRLIEGGELGRYSPRTAVAGRFKELALHEGVLHSTPIAQWNNSSDNAADCVEATGKAENSQPSTKASPSKTKQSKIFDMENPSEEHATDDQRKPTTQSTNGPSRSKVKPISPTKSRTKKSPPPDEGAVLESLTWSDSEITGHDPTDPNDDGYGINGIGFKPTAAIAWARSQQRQKQVAEWKNREAREAREKRRERREGALRVQEYDPGAGVQKKDASSSISKWERYIYNAETP</sequence>
<evidence type="ECO:0000313" key="2">
    <source>
        <dbReference type="EMBL" id="EED20300.1"/>
    </source>
</evidence>
<keyword evidence="3" id="KW-1185">Reference proteome</keyword>
<evidence type="ECO:0000256" key="1">
    <source>
        <dbReference type="SAM" id="MobiDB-lite"/>
    </source>
</evidence>